<keyword evidence="9" id="KW-0472">Membrane</keyword>
<dbReference type="GO" id="GO:0031992">
    <property type="term" value="F:energy transducer activity"/>
    <property type="evidence" value="ECO:0007669"/>
    <property type="project" value="TreeGrafter"/>
</dbReference>
<dbReference type="SUPFAM" id="SSF74653">
    <property type="entry name" value="TolA/TonB C-terminal domain"/>
    <property type="match status" value="1"/>
</dbReference>
<keyword evidence="5" id="KW-0997">Cell inner membrane</keyword>
<dbReference type="GO" id="GO:0015031">
    <property type="term" value="P:protein transport"/>
    <property type="evidence" value="ECO:0007669"/>
    <property type="project" value="UniProtKB-KW"/>
</dbReference>
<dbReference type="Proteomes" id="UP000235347">
    <property type="component" value="Unassembled WGS sequence"/>
</dbReference>
<evidence type="ECO:0000313" key="12">
    <source>
        <dbReference type="EMBL" id="PMS27071.1"/>
    </source>
</evidence>
<evidence type="ECO:0000259" key="11">
    <source>
        <dbReference type="PROSITE" id="PS52015"/>
    </source>
</evidence>
<protein>
    <submittedName>
        <fullName evidence="12">Energy transducer TonB</fullName>
    </submittedName>
</protein>
<evidence type="ECO:0000256" key="8">
    <source>
        <dbReference type="ARBA" id="ARBA00022989"/>
    </source>
</evidence>
<dbReference type="InterPro" id="IPR037682">
    <property type="entry name" value="TonB_C"/>
</dbReference>
<evidence type="ECO:0000256" key="7">
    <source>
        <dbReference type="ARBA" id="ARBA00022927"/>
    </source>
</evidence>
<name>A0A2N7WCF6_9BURK</name>
<dbReference type="Gene3D" id="3.30.1150.10">
    <property type="match status" value="1"/>
</dbReference>
<comment type="caution">
    <text evidence="12">The sequence shown here is derived from an EMBL/GenBank/DDBJ whole genome shotgun (WGS) entry which is preliminary data.</text>
</comment>
<keyword evidence="7" id="KW-0653">Protein transport</keyword>
<keyword evidence="13" id="KW-1185">Reference proteome</keyword>
<evidence type="ECO:0000256" key="10">
    <source>
        <dbReference type="SAM" id="MobiDB-lite"/>
    </source>
</evidence>
<dbReference type="AlphaFoldDB" id="A0A2N7WCF6"/>
<dbReference type="PROSITE" id="PS52015">
    <property type="entry name" value="TONB_CTD"/>
    <property type="match status" value="1"/>
</dbReference>
<feature type="domain" description="TonB C-terminal" evidence="11">
    <location>
        <begin position="180"/>
        <end position="270"/>
    </location>
</feature>
<dbReference type="Pfam" id="PF03544">
    <property type="entry name" value="TonB_C"/>
    <property type="match status" value="1"/>
</dbReference>
<keyword evidence="4" id="KW-1003">Cell membrane</keyword>
<evidence type="ECO:0000256" key="4">
    <source>
        <dbReference type="ARBA" id="ARBA00022475"/>
    </source>
</evidence>
<feature type="compositionally biased region" description="Low complexity" evidence="10">
    <location>
        <begin position="110"/>
        <end position="176"/>
    </location>
</feature>
<evidence type="ECO:0000313" key="13">
    <source>
        <dbReference type="Proteomes" id="UP000235347"/>
    </source>
</evidence>
<reference evidence="12 13" key="1">
    <citation type="submission" date="2018-01" db="EMBL/GenBank/DDBJ databases">
        <title>Whole genome analyses suggest that Burkholderia sensu lato contains two further novel genera in the rhizoxinica-symbiotica group Mycetohabitans gen. nov., and Trinickia gen. nov.: implications for the evolution of diazotrophy and nodulation in the Burkholderiaceae.</title>
        <authorList>
            <person name="Estrada-de los Santos P."/>
            <person name="Palmer M."/>
            <person name="Chavez-Ramirez B."/>
            <person name="Beukes C."/>
            <person name="Steenkamp E.T."/>
            <person name="Hirsch A.M."/>
            <person name="Manyaka P."/>
            <person name="Maluk M."/>
            <person name="Lafos M."/>
            <person name="Crook M."/>
            <person name="Gross E."/>
            <person name="Simon M.F."/>
            <person name="Bueno dos Reis Junior F."/>
            <person name="Poole P.S."/>
            <person name="Venter S.N."/>
            <person name="James E.K."/>
        </authorList>
    </citation>
    <scope>NUCLEOTIDE SEQUENCE [LARGE SCALE GENOMIC DNA]</scope>
    <source>
        <strain evidence="12 13">GP25-8</strain>
    </source>
</reference>
<dbReference type="InterPro" id="IPR051045">
    <property type="entry name" value="TonB-dependent_transducer"/>
</dbReference>
<dbReference type="GO" id="GO:0055085">
    <property type="term" value="P:transmembrane transport"/>
    <property type="evidence" value="ECO:0007669"/>
    <property type="project" value="InterPro"/>
</dbReference>
<evidence type="ECO:0000256" key="1">
    <source>
        <dbReference type="ARBA" id="ARBA00004383"/>
    </source>
</evidence>
<evidence type="ECO:0000256" key="5">
    <source>
        <dbReference type="ARBA" id="ARBA00022519"/>
    </source>
</evidence>
<feature type="region of interest" description="Disordered" evidence="10">
    <location>
        <begin position="88"/>
        <end position="200"/>
    </location>
</feature>
<evidence type="ECO:0000256" key="2">
    <source>
        <dbReference type="ARBA" id="ARBA00006555"/>
    </source>
</evidence>
<dbReference type="PANTHER" id="PTHR33446:SF2">
    <property type="entry name" value="PROTEIN TONB"/>
    <property type="match status" value="1"/>
</dbReference>
<dbReference type="NCBIfam" id="TIGR01352">
    <property type="entry name" value="tonB_Cterm"/>
    <property type="match status" value="1"/>
</dbReference>
<dbReference type="InterPro" id="IPR006260">
    <property type="entry name" value="TonB/TolA_C"/>
</dbReference>
<comment type="similarity">
    <text evidence="2">Belongs to the TonB family.</text>
</comment>
<accession>A0A2N7WCF6</accession>
<evidence type="ECO:0000256" key="6">
    <source>
        <dbReference type="ARBA" id="ARBA00022692"/>
    </source>
</evidence>
<dbReference type="EMBL" id="PNYB01000003">
    <property type="protein sequence ID" value="PMS27071.1"/>
    <property type="molecule type" value="Genomic_DNA"/>
</dbReference>
<dbReference type="RefSeq" id="WP_102608644.1">
    <property type="nucleotide sequence ID" value="NZ_CADIKD010000016.1"/>
</dbReference>
<comment type="subcellular location">
    <subcellularLocation>
        <location evidence="1">Cell inner membrane</location>
        <topology evidence="1">Single-pass membrane protein</topology>
        <orientation evidence="1">Periplasmic side</orientation>
    </subcellularLocation>
</comment>
<dbReference type="GO" id="GO:0098797">
    <property type="term" value="C:plasma membrane protein complex"/>
    <property type="evidence" value="ECO:0007669"/>
    <property type="project" value="TreeGrafter"/>
</dbReference>
<feature type="compositionally biased region" description="Low complexity" evidence="10">
    <location>
        <begin position="88"/>
        <end position="102"/>
    </location>
</feature>
<organism evidence="12 13">
    <name type="scientific">Trinickia soli</name>
    <dbReference type="NCBI Taxonomy" id="380675"/>
    <lineage>
        <taxon>Bacteria</taxon>
        <taxon>Pseudomonadati</taxon>
        <taxon>Pseudomonadota</taxon>
        <taxon>Betaproteobacteria</taxon>
        <taxon>Burkholderiales</taxon>
        <taxon>Burkholderiaceae</taxon>
        <taxon>Trinickia</taxon>
    </lineage>
</organism>
<sequence>MNLNLDTTHGWTAMPTSDNAATVRTALMVQPAQPRRTASVAGWSASALAHALAFALLASHFGEKQTREPAAVPPIAIEVVTPAQSAPAVARPVAPPRQSTPSPSAPPHPRSAAPPASPPRSAQHAPPAAATRQDASPAAPRAQDAASAQAAAAASAAPSAAPSAASAALTPETPELPVTPPIGNAAYLHNPPPRYPRSAQEEGWEGRVVLRVHVDAGGHPVEVRLHASSSHEALDKAALAAVRQWSFVPAKRGSTPTDGWVDVPLDFRLN</sequence>
<evidence type="ECO:0000256" key="3">
    <source>
        <dbReference type="ARBA" id="ARBA00022448"/>
    </source>
</evidence>
<keyword evidence="6" id="KW-0812">Transmembrane</keyword>
<dbReference type="PANTHER" id="PTHR33446">
    <property type="entry name" value="PROTEIN TONB-RELATED"/>
    <property type="match status" value="1"/>
</dbReference>
<gene>
    <name evidence="12" type="ORF">C0Z19_04740</name>
</gene>
<evidence type="ECO:0000256" key="9">
    <source>
        <dbReference type="ARBA" id="ARBA00023136"/>
    </source>
</evidence>
<keyword evidence="8" id="KW-1133">Transmembrane helix</keyword>
<keyword evidence="3" id="KW-0813">Transport</keyword>
<proteinExistence type="inferred from homology"/>